<evidence type="ECO:0000256" key="2">
    <source>
        <dbReference type="ARBA" id="ARBA00010617"/>
    </source>
</evidence>
<dbReference type="RefSeq" id="XP_033377998.1">
    <property type="nucleotide sequence ID" value="XM_033532816.1"/>
</dbReference>
<evidence type="ECO:0000256" key="3">
    <source>
        <dbReference type="ARBA" id="ARBA00022723"/>
    </source>
</evidence>
<keyword evidence="3 5" id="KW-0479">Metal-binding</keyword>
<dbReference type="InterPro" id="IPR002403">
    <property type="entry name" value="Cyt_P450_E_grp-IV"/>
</dbReference>
<keyword evidence="5 6" id="KW-0349">Heme</keyword>
<feature type="non-terminal residue" evidence="8">
    <location>
        <position position="1"/>
    </location>
</feature>
<comment type="cofactor">
    <cofactor evidence="1 5">
        <name>heme</name>
        <dbReference type="ChEBI" id="CHEBI:30413"/>
    </cofactor>
</comment>
<dbReference type="InterPro" id="IPR001128">
    <property type="entry name" value="Cyt_P450"/>
</dbReference>
<feature type="transmembrane region" description="Helical" evidence="7">
    <location>
        <begin position="6"/>
        <end position="25"/>
    </location>
</feature>
<dbReference type="Proteomes" id="UP000799778">
    <property type="component" value="Unassembled WGS sequence"/>
</dbReference>
<evidence type="ECO:0000256" key="1">
    <source>
        <dbReference type="ARBA" id="ARBA00001971"/>
    </source>
</evidence>
<dbReference type="Gene3D" id="1.10.630.10">
    <property type="entry name" value="Cytochrome P450"/>
    <property type="match status" value="1"/>
</dbReference>
<dbReference type="Pfam" id="PF00067">
    <property type="entry name" value="p450"/>
    <property type="match status" value="1"/>
</dbReference>
<organism evidence="8 9">
    <name type="scientific">Aaosphaeria arxii CBS 175.79</name>
    <dbReference type="NCBI Taxonomy" id="1450172"/>
    <lineage>
        <taxon>Eukaryota</taxon>
        <taxon>Fungi</taxon>
        <taxon>Dikarya</taxon>
        <taxon>Ascomycota</taxon>
        <taxon>Pezizomycotina</taxon>
        <taxon>Dothideomycetes</taxon>
        <taxon>Pleosporomycetidae</taxon>
        <taxon>Pleosporales</taxon>
        <taxon>Pleosporales incertae sedis</taxon>
        <taxon>Aaosphaeria</taxon>
    </lineage>
</organism>
<evidence type="ECO:0000256" key="7">
    <source>
        <dbReference type="SAM" id="Phobius"/>
    </source>
</evidence>
<dbReference type="GO" id="GO:0020037">
    <property type="term" value="F:heme binding"/>
    <property type="evidence" value="ECO:0007669"/>
    <property type="project" value="InterPro"/>
</dbReference>
<dbReference type="OrthoDB" id="3366823at2759"/>
<dbReference type="GO" id="GO:0016705">
    <property type="term" value="F:oxidoreductase activity, acting on paired donors, with incorporation or reduction of molecular oxygen"/>
    <property type="evidence" value="ECO:0007669"/>
    <property type="project" value="InterPro"/>
</dbReference>
<keyword evidence="7" id="KW-0472">Membrane</keyword>
<protein>
    <submittedName>
        <fullName evidence="8">Cytochrome P450</fullName>
    </submittedName>
</protein>
<feature type="binding site" description="axial binding residue" evidence="5">
    <location>
        <position position="433"/>
    </location>
    <ligand>
        <name>heme</name>
        <dbReference type="ChEBI" id="CHEBI:30413"/>
    </ligand>
    <ligandPart>
        <name>Fe</name>
        <dbReference type="ChEBI" id="CHEBI:18248"/>
    </ligandPart>
</feature>
<dbReference type="GO" id="GO:0005506">
    <property type="term" value="F:iron ion binding"/>
    <property type="evidence" value="ECO:0007669"/>
    <property type="project" value="InterPro"/>
</dbReference>
<keyword evidence="7" id="KW-1133">Transmembrane helix</keyword>
<keyword evidence="6" id="KW-0560">Oxidoreductase</keyword>
<name>A0A6A5X9R9_9PLEO</name>
<dbReference type="PANTHER" id="PTHR47582:SF1">
    <property type="entry name" value="P450, PUTATIVE (EUROFUNG)-RELATED"/>
    <property type="match status" value="1"/>
</dbReference>
<evidence type="ECO:0000313" key="9">
    <source>
        <dbReference type="Proteomes" id="UP000799778"/>
    </source>
</evidence>
<comment type="similarity">
    <text evidence="2 6">Belongs to the cytochrome P450 family.</text>
</comment>
<dbReference type="EMBL" id="ML978078">
    <property type="protein sequence ID" value="KAF2009659.1"/>
    <property type="molecule type" value="Genomic_DNA"/>
</dbReference>
<accession>A0A6A5X9R9</accession>
<dbReference type="InterPro" id="IPR017972">
    <property type="entry name" value="Cyt_P450_CS"/>
</dbReference>
<proteinExistence type="inferred from homology"/>
<evidence type="ECO:0000256" key="5">
    <source>
        <dbReference type="PIRSR" id="PIRSR602403-1"/>
    </source>
</evidence>
<keyword evidence="4 5" id="KW-0408">Iron</keyword>
<keyword evidence="7" id="KW-0812">Transmembrane</keyword>
<dbReference type="PANTHER" id="PTHR47582">
    <property type="entry name" value="P450, PUTATIVE (EUROFUNG)-RELATED"/>
    <property type="match status" value="1"/>
</dbReference>
<reference evidence="8" key="1">
    <citation type="journal article" date="2020" name="Stud. Mycol.">
        <title>101 Dothideomycetes genomes: a test case for predicting lifestyles and emergence of pathogens.</title>
        <authorList>
            <person name="Haridas S."/>
            <person name="Albert R."/>
            <person name="Binder M."/>
            <person name="Bloem J."/>
            <person name="Labutti K."/>
            <person name="Salamov A."/>
            <person name="Andreopoulos B."/>
            <person name="Baker S."/>
            <person name="Barry K."/>
            <person name="Bills G."/>
            <person name="Bluhm B."/>
            <person name="Cannon C."/>
            <person name="Castanera R."/>
            <person name="Culley D."/>
            <person name="Daum C."/>
            <person name="Ezra D."/>
            <person name="Gonzalez J."/>
            <person name="Henrissat B."/>
            <person name="Kuo A."/>
            <person name="Liang C."/>
            <person name="Lipzen A."/>
            <person name="Lutzoni F."/>
            <person name="Magnuson J."/>
            <person name="Mondo S."/>
            <person name="Nolan M."/>
            <person name="Ohm R."/>
            <person name="Pangilinan J."/>
            <person name="Park H.-J."/>
            <person name="Ramirez L."/>
            <person name="Alfaro M."/>
            <person name="Sun H."/>
            <person name="Tritt A."/>
            <person name="Yoshinaga Y."/>
            <person name="Zwiers L.-H."/>
            <person name="Turgeon B."/>
            <person name="Goodwin S."/>
            <person name="Spatafora J."/>
            <person name="Crous P."/>
            <person name="Grigoriev I."/>
        </authorList>
    </citation>
    <scope>NUCLEOTIDE SEQUENCE</scope>
    <source>
        <strain evidence="8">CBS 175.79</strain>
    </source>
</reference>
<dbReference type="CDD" id="cd11040">
    <property type="entry name" value="CYP7_CYP8-like"/>
    <property type="match status" value="1"/>
</dbReference>
<evidence type="ECO:0000256" key="4">
    <source>
        <dbReference type="ARBA" id="ARBA00023004"/>
    </source>
</evidence>
<dbReference type="GeneID" id="54290213"/>
<sequence length="505" mass="56619">STMHPIVIYVLPACIAVYLLLFTLLRVTQNRNEPPAIALSIPFLEPVWGFMTRKVNYLHELKNQCQMPIFTLRMPFLRQYVITSPALIHAAQRQANALNFGPVARDFGFLFSGLLKSSQETLIKAYAAEGNGFTNIIHENLKPGDYLGSVSKDALIALKSTLPSMLDAPKGHTDLYDSIRRPLTLALTDALYGPHNPFRDPQVEADWCAFLPGIKALLFALLPNITARKAMQARTRVTEAFMRYFENGEYGQASPLIHKMFLKNKAYGLNLYEVSKMEIATALAVLSSGSISAFWLTFHIFSDSTILAAIRQEIMDKLVTVSEDGTRRVDVSLIRTECPILYSTFQEMFRYHSSVISAKQVINDTVLDGYHLKKDAVLMIPGPVVHKDHAVWGPSAHEFDYLRFTDARRDVVVKPKNIGTSVFRPFGAGSTMCPGRFFSTNVILTYAAMSVLQFDIKPVNGVWTMSTKKKADLWNAMPKPDFDVPVIITPRIDEKSGPLEFVWGD</sequence>
<dbReference type="GO" id="GO:0004497">
    <property type="term" value="F:monooxygenase activity"/>
    <property type="evidence" value="ECO:0007669"/>
    <property type="project" value="UniProtKB-KW"/>
</dbReference>
<dbReference type="PRINTS" id="PR00465">
    <property type="entry name" value="EP450IV"/>
</dbReference>
<dbReference type="PROSITE" id="PS00086">
    <property type="entry name" value="CYTOCHROME_P450"/>
    <property type="match status" value="1"/>
</dbReference>
<keyword evidence="9" id="KW-1185">Reference proteome</keyword>
<evidence type="ECO:0000313" key="8">
    <source>
        <dbReference type="EMBL" id="KAF2009659.1"/>
    </source>
</evidence>
<dbReference type="InterPro" id="IPR036396">
    <property type="entry name" value="Cyt_P450_sf"/>
</dbReference>
<dbReference type="AlphaFoldDB" id="A0A6A5X9R9"/>
<evidence type="ECO:0000256" key="6">
    <source>
        <dbReference type="RuleBase" id="RU000461"/>
    </source>
</evidence>
<gene>
    <name evidence="8" type="ORF">BU24DRAFT_473837</name>
</gene>
<keyword evidence="6" id="KW-0503">Monooxygenase</keyword>
<dbReference type="SUPFAM" id="SSF48264">
    <property type="entry name" value="Cytochrome P450"/>
    <property type="match status" value="1"/>
</dbReference>
<dbReference type="InterPro" id="IPR053007">
    <property type="entry name" value="CYP450_monoxygenase_sec-met"/>
</dbReference>